<comment type="function">
    <text evidence="6">Part of the dynactin complex that activates the molecular motor dynein for ultra-processive transport along microtubules.</text>
</comment>
<dbReference type="AlphaFoldDB" id="A0A2S5BDJ6"/>
<evidence type="ECO:0000256" key="2">
    <source>
        <dbReference type="ARBA" id="ARBA00007719"/>
    </source>
</evidence>
<evidence type="ECO:0000256" key="3">
    <source>
        <dbReference type="ARBA" id="ARBA00016573"/>
    </source>
</evidence>
<dbReference type="GO" id="GO:0007052">
    <property type="term" value="P:mitotic spindle organization"/>
    <property type="evidence" value="ECO:0007669"/>
    <property type="project" value="TreeGrafter"/>
</dbReference>
<evidence type="ECO:0000256" key="5">
    <source>
        <dbReference type="ARBA" id="ARBA00023212"/>
    </source>
</evidence>
<dbReference type="InterPro" id="IPR027777">
    <property type="entry name" value="DCTN6"/>
</dbReference>
<evidence type="ECO:0000256" key="6">
    <source>
        <dbReference type="ARBA" id="ARBA00034687"/>
    </source>
</evidence>
<keyword evidence="5" id="KW-0206">Cytoskeleton</keyword>
<dbReference type="GO" id="GO:0070840">
    <property type="term" value="F:dynein complex binding"/>
    <property type="evidence" value="ECO:0007669"/>
    <property type="project" value="TreeGrafter"/>
</dbReference>
<evidence type="ECO:0000256" key="1">
    <source>
        <dbReference type="ARBA" id="ARBA00004245"/>
    </source>
</evidence>
<protein>
    <recommendedName>
        <fullName evidence="3">Dynactin subunit 6</fullName>
    </recommendedName>
</protein>
<organism evidence="8 9">
    <name type="scientific">Rhodotorula taiwanensis</name>
    <dbReference type="NCBI Taxonomy" id="741276"/>
    <lineage>
        <taxon>Eukaryota</taxon>
        <taxon>Fungi</taxon>
        <taxon>Dikarya</taxon>
        <taxon>Basidiomycota</taxon>
        <taxon>Pucciniomycotina</taxon>
        <taxon>Microbotryomycetes</taxon>
        <taxon>Sporidiobolales</taxon>
        <taxon>Sporidiobolaceae</taxon>
        <taxon>Rhodotorula</taxon>
    </lineage>
</organism>
<proteinExistence type="inferred from homology"/>
<dbReference type="InterPro" id="IPR011004">
    <property type="entry name" value="Trimer_LpxA-like_sf"/>
</dbReference>
<feature type="region of interest" description="Disordered" evidence="7">
    <location>
        <begin position="128"/>
        <end position="185"/>
    </location>
</feature>
<name>A0A2S5BDJ6_9BASI</name>
<dbReference type="CDD" id="cd04646">
    <property type="entry name" value="LbH_Dynactin_6"/>
    <property type="match status" value="1"/>
</dbReference>
<comment type="similarity">
    <text evidence="2">Belongs to the dynactin subunits 5/6 family. Dynactin subunit 6 subfamily.</text>
</comment>
<dbReference type="Gene3D" id="2.160.10.10">
    <property type="entry name" value="Hexapeptide repeat proteins"/>
    <property type="match status" value="1"/>
</dbReference>
<evidence type="ECO:0000313" key="9">
    <source>
        <dbReference type="Proteomes" id="UP000237144"/>
    </source>
</evidence>
<dbReference type="PANTHER" id="PTHR13072">
    <property type="entry name" value="DYNACTIN 6"/>
    <property type="match status" value="1"/>
</dbReference>
<accession>A0A2S5BDJ6</accession>
<evidence type="ECO:0000256" key="7">
    <source>
        <dbReference type="SAM" id="MobiDB-lite"/>
    </source>
</evidence>
<dbReference type="STRING" id="741276.A0A2S5BDJ6"/>
<dbReference type="SUPFAM" id="SSF51161">
    <property type="entry name" value="Trimeric LpxA-like enzymes"/>
    <property type="match status" value="1"/>
</dbReference>
<dbReference type="OrthoDB" id="2355at2759"/>
<gene>
    <name evidence="8" type="ORF">BMF94_2117</name>
</gene>
<evidence type="ECO:0000313" key="8">
    <source>
        <dbReference type="EMBL" id="POY74844.1"/>
    </source>
</evidence>
<sequence>MPSDIVDAFKVGAKSVIVADCDLRGNVTLGAGTILQPRCTILAVAGPIVFGENNIVEENAVIVNRNQEPMLIGDNNLFEVGCRVEAQSIGSWNTFGIRSRIVSSVMVGNHCVVGSGCLVQADPFASPFRHPEPLHDARDSSQPGTEGEPTASTPAESREEGVSELDAQAAGYPTSAAPSTRSTPADCLSDYTHVFGSENRRRKAGEEGGGQSRALFVKHWEYLRETLPRYHPLKMF</sequence>
<dbReference type="GO" id="GO:0005869">
    <property type="term" value="C:dynactin complex"/>
    <property type="evidence" value="ECO:0007669"/>
    <property type="project" value="InterPro"/>
</dbReference>
<keyword evidence="4" id="KW-0963">Cytoplasm</keyword>
<dbReference type="PANTHER" id="PTHR13072:SF0">
    <property type="entry name" value="DYNACTIN SUBUNIT 6"/>
    <property type="match status" value="1"/>
</dbReference>
<evidence type="ECO:0000256" key="4">
    <source>
        <dbReference type="ARBA" id="ARBA00022490"/>
    </source>
</evidence>
<comment type="subcellular location">
    <subcellularLocation>
        <location evidence="1">Cytoplasm</location>
        <location evidence="1">Cytoskeleton</location>
    </subcellularLocation>
</comment>
<dbReference type="EMBL" id="PJQD01000021">
    <property type="protein sequence ID" value="POY74844.1"/>
    <property type="molecule type" value="Genomic_DNA"/>
</dbReference>
<keyword evidence="9" id="KW-1185">Reference proteome</keyword>
<feature type="compositionally biased region" description="Polar residues" evidence="7">
    <location>
        <begin position="140"/>
        <end position="155"/>
    </location>
</feature>
<comment type="caution">
    <text evidence="8">The sequence shown here is derived from an EMBL/GenBank/DDBJ whole genome shotgun (WGS) entry which is preliminary data.</text>
</comment>
<reference evidence="8 9" key="1">
    <citation type="journal article" date="2018" name="Front. Microbiol.">
        <title>Prospects for Fungal Bioremediation of Acidic Radioactive Waste Sites: Characterization and Genome Sequence of Rhodotorula taiwanensis MD1149.</title>
        <authorList>
            <person name="Tkavc R."/>
            <person name="Matrosova V.Y."/>
            <person name="Grichenko O.E."/>
            <person name="Gostincar C."/>
            <person name="Volpe R.P."/>
            <person name="Klimenkova P."/>
            <person name="Gaidamakova E.K."/>
            <person name="Zhou C.E."/>
            <person name="Stewart B.J."/>
            <person name="Lyman M.G."/>
            <person name="Malfatti S.A."/>
            <person name="Rubinfeld B."/>
            <person name="Courtot M."/>
            <person name="Singh J."/>
            <person name="Dalgard C.L."/>
            <person name="Hamilton T."/>
            <person name="Frey K.G."/>
            <person name="Gunde-Cimerman N."/>
            <person name="Dugan L."/>
            <person name="Daly M.J."/>
        </authorList>
    </citation>
    <scope>NUCLEOTIDE SEQUENCE [LARGE SCALE GENOMIC DNA]</scope>
    <source>
        <strain evidence="8 9">MD1149</strain>
    </source>
</reference>
<feature type="compositionally biased region" description="Basic and acidic residues" evidence="7">
    <location>
        <begin position="129"/>
        <end position="139"/>
    </location>
</feature>
<dbReference type="Proteomes" id="UP000237144">
    <property type="component" value="Unassembled WGS sequence"/>
</dbReference>